<comment type="caution">
    <text evidence="1">The sequence shown here is derived from an EMBL/GenBank/DDBJ whole genome shotgun (WGS) entry which is preliminary data.</text>
</comment>
<name>A0A4Y2L497_ARAVE</name>
<protein>
    <submittedName>
        <fullName evidence="1">Uncharacterized protein</fullName>
    </submittedName>
</protein>
<evidence type="ECO:0000313" key="2">
    <source>
        <dbReference type="Proteomes" id="UP000499080"/>
    </source>
</evidence>
<accession>A0A4Y2L497</accession>
<proteinExistence type="predicted"/>
<evidence type="ECO:0000313" key="1">
    <source>
        <dbReference type="EMBL" id="GBN09384.1"/>
    </source>
</evidence>
<dbReference type="EMBL" id="BGPR01005348">
    <property type="protein sequence ID" value="GBN09384.1"/>
    <property type="molecule type" value="Genomic_DNA"/>
</dbReference>
<organism evidence="1 2">
    <name type="scientific">Araneus ventricosus</name>
    <name type="common">Orbweaver spider</name>
    <name type="synonym">Epeira ventricosa</name>
    <dbReference type="NCBI Taxonomy" id="182803"/>
    <lineage>
        <taxon>Eukaryota</taxon>
        <taxon>Metazoa</taxon>
        <taxon>Ecdysozoa</taxon>
        <taxon>Arthropoda</taxon>
        <taxon>Chelicerata</taxon>
        <taxon>Arachnida</taxon>
        <taxon>Araneae</taxon>
        <taxon>Araneomorphae</taxon>
        <taxon>Entelegynae</taxon>
        <taxon>Araneoidea</taxon>
        <taxon>Araneidae</taxon>
        <taxon>Araneus</taxon>
    </lineage>
</organism>
<sequence length="113" mass="12664">MVTGIPQDRALKPSAGSFEERQISLVVWEGGRDSNCLAVLYLCQTKHRGNEGKEQKKFKTKPSAAYLRKETSDSAQSICVRLYAYRDFPDASRAKLALDSALQKIRQVVAKLM</sequence>
<gene>
    <name evidence="1" type="ORF">AVEN_29469_1</name>
</gene>
<dbReference type="AlphaFoldDB" id="A0A4Y2L497"/>
<keyword evidence="2" id="KW-1185">Reference proteome</keyword>
<reference evidence="1 2" key="1">
    <citation type="journal article" date="2019" name="Sci. Rep.">
        <title>Orb-weaving spider Araneus ventricosus genome elucidates the spidroin gene catalogue.</title>
        <authorList>
            <person name="Kono N."/>
            <person name="Nakamura H."/>
            <person name="Ohtoshi R."/>
            <person name="Moran D.A.P."/>
            <person name="Shinohara A."/>
            <person name="Yoshida Y."/>
            <person name="Fujiwara M."/>
            <person name="Mori M."/>
            <person name="Tomita M."/>
            <person name="Arakawa K."/>
        </authorList>
    </citation>
    <scope>NUCLEOTIDE SEQUENCE [LARGE SCALE GENOMIC DNA]</scope>
</reference>
<dbReference type="Proteomes" id="UP000499080">
    <property type="component" value="Unassembled WGS sequence"/>
</dbReference>